<name>A0A933NZV9_9HYPH</name>
<comment type="caution">
    <text evidence="4">The sequence shown here is derived from an EMBL/GenBank/DDBJ whole genome shotgun (WGS) entry which is preliminary data.</text>
</comment>
<dbReference type="PRINTS" id="PR01270">
    <property type="entry name" value="HDASUPER"/>
</dbReference>
<reference evidence="4" key="1">
    <citation type="submission" date="2020-07" db="EMBL/GenBank/DDBJ databases">
        <title>Huge and variable diversity of episymbiotic CPR bacteria and DPANN archaea in groundwater ecosystems.</title>
        <authorList>
            <person name="He C.Y."/>
            <person name="Keren R."/>
            <person name="Whittaker M."/>
            <person name="Farag I.F."/>
            <person name="Doudna J."/>
            <person name="Cate J.H.D."/>
            <person name="Banfield J.F."/>
        </authorList>
    </citation>
    <scope>NUCLEOTIDE SEQUENCE</scope>
    <source>
        <strain evidence="4">NC_groundwater_1586_Pr3_B-0.1um_66_15</strain>
    </source>
</reference>
<evidence type="ECO:0000259" key="3">
    <source>
        <dbReference type="Pfam" id="PF00850"/>
    </source>
</evidence>
<dbReference type="PANTHER" id="PTHR10625">
    <property type="entry name" value="HISTONE DEACETYLASE HDAC1-RELATED"/>
    <property type="match status" value="1"/>
</dbReference>
<dbReference type="InterPro" id="IPR023801">
    <property type="entry name" value="His_deacetylse_dom"/>
</dbReference>
<evidence type="ECO:0000256" key="1">
    <source>
        <dbReference type="ARBA" id="ARBA00005947"/>
    </source>
</evidence>
<organism evidence="4 5">
    <name type="scientific">Devosia nanyangense</name>
    <dbReference type="NCBI Taxonomy" id="1228055"/>
    <lineage>
        <taxon>Bacteria</taxon>
        <taxon>Pseudomonadati</taxon>
        <taxon>Pseudomonadota</taxon>
        <taxon>Alphaproteobacteria</taxon>
        <taxon>Hyphomicrobiales</taxon>
        <taxon>Devosiaceae</taxon>
        <taxon>Devosia</taxon>
    </lineage>
</organism>
<dbReference type="CDD" id="cd11599">
    <property type="entry name" value="HDAC_classII_2"/>
    <property type="match status" value="1"/>
</dbReference>
<dbReference type="PANTHER" id="PTHR10625:SF10">
    <property type="entry name" value="HISTONE DEACETYLASE HDAC1"/>
    <property type="match status" value="1"/>
</dbReference>
<dbReference type="GO" id="GO:0040029">
    <property type="term" value="P:epigenetic regulation of gene expression"/>
    <property type="evidence" value="ECO:0007669"/>
    <property type="project" value="TreeGrafter"/>
</dbReference>
<feature type="region of interest" description="Disordered" evidence="2">
    <location>
        <begin position="1"/>
        <end position="21"/>
    </location>
</feature>
<accession>A0A933NZV9</accession>
<dbReference type="InterPro" id="IPR000286">
    <property type="entry name" value="HDACs"/>
</dbReference>
<dbReference type="Gene3D" id="3.40.800.20">
    <property type="entry name" value="Histone deacetylase domain"/>
    <property type="match status" value="1"/>
</dbReference>
<protein>
    <submittedName>
        <fullName evidence="4">Histone deacetylase family protein</fullName>
    </submittedName>
</protein>
<dbReference type="InterPro" id="IPR037138">
    <property type="entry name" value="His_deacetylse_dom_sf"/>
</dbReference>
<comment type="similarity">
    <text evidence="1">Belongs to the histone deacetylase family.</text>
</comment>
<sequence length="311" mass="33258">MTTLLVSQRNFESHVTPAGHPERPDRIRAIEEALTAEAFPDLVRRDAPAGDLTLADLVHAPGYLQALSRVRPAEGLVQIDEDTFISSGSLDAAATALGAGLAALDAVALGEVENAFCPVRPPGHHAERERPMGFCLVNTVAILAREAQRKYGAERVAIVDFDVHHGNGTANIFHDDASVFYGSSHQAPLFPGTGAASETGVGNIVNAPLPARSGKDEMREAYDSLVLPALEAFRPDFLFISAGFDADYRDPLAQLNWRPDDFAWLTGRLMEVAGRRCGGRIVSMLEGGYDRQGLATGVMAHVSTLMGKTSG</sequence>
<evidence type="ECO:0000256" key="2">
    <source>
        <dbReference type="SAM" id="MobiDB-lite"/>
    </source>
</evidence>
<proteinExistence type="inferred from homology"/>
<dbReference type="AlphaFoldDB" id="A0A933NZV9"/>
<feature type="compositionally biased region" description="Polar residues" evidence="2">
    <location>
        <begin position="1"/>
        <end position="10"/>
    </location>
</feature>
<dbReference type="Pfam" id="PF00850">
    <property type="entry name" value="Hist_deacetyl"/>
    <property type="match status" value="1"/>
</dbReference>
<dbReference type="Proteomes" id="UP000782610">
    <property type="component" value="Unassembled WGS sequence"/>
</dbReference>
<evidence type="ECO:0000313" key="5">
    <source>
        <dbReference type="Proteomes" id="UP000782610"/>
    </source>
</evidence>
<dbReference type="GO" id="GO:0004407">
    <property type="term" value="F:histone deacetylase activity"/>
    <property type="evidence" value="ECO:0007669"/>
    <property type="project" value="TreeGrafter"/>
</dbReference>
<gene>
    <name evidence="4" type="ORF">HY834_14435</name>
</gene>
<dbReference type="SUPFAM" id="SSF52768">
    <property type="entry name" value="Arginase/deacetylase"/>
    <property type="match status" value="1"/>
</dbReference>
<dbReference type="EMBL" id="JACRAF010000039">
    <property type="protein sequence ID" value="MBI4922942.1"/>
    <property type="molecule type" value="Genomic_DNA"/>
</dbReference>
<feature type="domain" description="Histone deacetylase" evidence="3">
    <location>
        <begin position="20"/>
        <end position="305"/>
    </location>
</feature>
<dbReference type="InterPro" id="IPR023696">
    <property type="entry name" value="Ureohydrolase_dom_sf"/>
</dbReference>
<evidence type="ECO:0000313" key="4">
    <source>
        <dbReference type="EMBL" id="MBI4922942.1"/>
    </source>
</evidence>